<keyword evidence="2" id="KW-1185">Reference proteome</keyword>
<dbReference type="EMBL" id="RSCL01000007">
    <property type="protein sequence ID" value="RUT06245.1"/>
    <property type="molecule type" value="Genomic_DNA"/>
</dbReference>
<evidence type="ECO:0000313" key="2">
    <source>
        <dbReference type="Proteomes" id="UP000271624"/>
    </source>
</evidence>
<dbReference type="Proteomes" id="UP000271624">
    <property type="component" value="Unassembled WGS sequence"/>
</dbReference>
<reference evidence="1" key="1">
    <citation type="submission" date="2018-12" db="EMBL/GenBank/DDBJ databases">
        <authorList>
            <person name="Will S."/>
            <person name="Neumann-Schaal M."/>
            <person name="Henke P."/>
        </authorList>
    </citation>
    <scope>NUCLEOTIDE SEQUENCE</scope>
    <source>
        <strain evidence="1">PCC 7102</strain>
    </source>
</reference>
<gene>
    <name evidence="1" type="ORF">DSM106972_034510</name>
</gene>
<organism evidence="1 2">
    <name type="scientific">Dulcicalothrix desertica PCC 7102</name>
    <dbReference type="NCBI Taxonomy" id="232991"/>
    <lineage>
        <taxon>Bacteria</taxon>
        <taxon>Bacillati</taxon>
        <taxon>Cyanobacteriota</taxon>
        <taxon>Cyanophyceae</taxon>
        <taxon>Nostocales</taxon>
        <taxon>Calotrichaceae</taxon>
        <taxon>Dulcicalothrix</taxon>
    </lineage>
</organism>
<protein>
    <submittedName>
        <fullName evidence="1">Uncharacterized protein</fullName>
    </submittedName>
</protein>
<proteinExistence type="predicted"/>
<name>A0A433VJL5_9CYAN</name>
<dbReference type="AlphaFoldDB" id="A0A433VJL5"/>
<dbReference type="RefSeq" id="WP_127081899.1">
    <property type="nucleotide sequence ID" value="NZ_RSCL01000007.1"/>
</dbReference>
<evidence type="ECO:0000313" key="1">
    <source>
        <dbReference type="EMBL" id="RUT06245.1"/>
    </source>
</evidence>
<comment type="caution">
    <text evidence="1">The sequence shown here is derived from an EMBL/GenBank/DDBJ whole genome shotgun (WGS) entry which is preliminary data.</text>
</comment>
<sequence>MKEPTQKQKQQYQRLNELFAQARSRYLDAGGDPRRPVDNSYLTEEERKEALELGAQIFGVEVKDSYVYCQGRSWKLTDKQEVKNP</sequence>
<reference evidence="1" key="2">
    <citation type="journal article" date="2019" name="Genome Biol. Evol.">
        <title>Day and night: Metabolic profiles and evolutionary relationships of six axenic non-marine cyanobacteria.</title>
        <authorList>
            <person name="Will S.E."/>
            <person name="Henke P."/>
            <person name="Boedeker C."/>
            <person name="Huang S."/>
            <person name="Brinkmann H."/>
            <person name="Rohde M."/>
            <person name="Jarek M."/>
            <person name="Friedl T."/>
            <person name="Seufert S."/>
            <person name="Schumacher M."/>
            <person name="Overmann J."/>
            <person name="Neumann-Schaal M."/>
            <person name="Petersen J."/>
        </authorList>
    </citation>
    <scope>NUCLEOTIDE SEQUENCE [LARGE SCALE GENOMIC DNA]</scope>
    <source>
        <strain evidence="1">PCC 7102</strain>
    </source>
</reference>
<dbReference type="OrthoDB" id="488103at2"/>
<accession>A0A433VJL5</accession>